<gene>
    <name evidence="3" type="ORF">H9889_10050</name>
</gene>
<dbReference type="SUPFAM" id="SSF56601">
    <property type="entry name" value="beta-lactamase/transpeptidase-like"/>
    <property type="match status" value="1"/>
</dbReference>
<dbReference type="InterPro" id="IPR012338">
    <property type="entry name" value="Beta-lactam/transpept-like"/>
</dbReference>
<dbReference type="PANTHER" id="PTHR43283:SF11">
    <property type="entry name" value="BETA-LACTAMASE-RELATED DOMAIN-CONTAINING PROTEIN"/>
    <property type="match status" value="1"/>
</dbReference>
<keyword evidence="1 3" id="KW-0378">Hydrolase</keyword>
<dbReference type="AlphaFoldDB" id="A0A9D1Q8S0"/>
<dbReference type="GO" id="GO:0016787">
    <property type="term" value="F:hydrolase activity"/>
    <property type="evidence" value="ECO:0007669"/>
    <property type="project" value="UniProtKB-KW"/>
</dbReference>
<evidence type="ECO:0000259" key="2">
    <source>
        <dbReference type="Pfam" id="PF00144"/>
    </source>
</evidence>
<sequence>MKWSRVQGLINDSLEKGFPGGQLLVEKSGQIIFEDHFGSTMLKKCAINDGRMKVVRGESVTPATLFDIASLTKVFAVTYLFQRYLQQDPQILEKRIGQIFQNMALFQDEEIPEKVANITIKALLSHHAGFEPNPLFYDPQYSQELYCQTRSLFAKFLLKAPLVNEPESAGLYSDVDFMLLTLILEAIAGQSIEAQLQTHFWQVLNLSEKEICYRPQEKGISLMKVAATERLGNTRDGLYDYPNIRTQMIHGEVQDEKAFYCLEGISGHAGLFSNAQTLLKLFRLMYQPNSFFDDATKKIFLSPHYVDPTFGLGWRLNGDDMRYMFGDFASKKSFGHTGWTGCLVTHDPEHELTIIYLTNRKNTPVVNPQENPHLFYGDQLPAGKYLNIIHAIYQDLGI</sequence>
<dbReference type="InterPro" id="IPR050789">
    <property type="entry name" value="Diverse_Enzym_Activities"/>
</dbReference>
<dbReference type="Pfam" id="PF00144">
    <property type="entry name" value="Beta-lactamase"/>
    <property type="match status" value="1"/>
</dbReference>
<proteinExistence type="predicted"/>
<reference evidence="3" key="2">
    <citation type="submission" date="2021-04" db="EMBL/GenBank/DDBJ databases">
        <authorList>
            <person name="Gilroy R."/>
        </authorList>
    </citation>
    <scope>NUCLEOTIDE SEQUENCE</scope>
    <source>
        <strain evidence="3">CHK160-9182</strain>
    </source>
</reference>
<organism evidence="3 4">
    <name type="scientific">Candidatus Ignatzschineria merdigallinarum</name>
    <dbReference type="NCBI Taxonomy" id="2838621"/>
    <lineage>
        <taxon>Bacteria</taxon>
        <taxon>Pseudomonadati</taxon>
        <taxon>Pseudomonadota</taxon>
        <taxon>Gammaproteobacteria</taxon>
        <taxon>Cardiobacteriales</taxon>
        <taxon>Ignatzschineriaceae</taxon>
        <taxon>Ignatzschineria</taxon>
    </lineage>
</organism>
<dbReference type="Proteomes" id="UP000823934">
    <property type="component" value="Unassembled WGS sequence"/>
</dbReference>
<dbReference type="PANTHER" id="PTHR43283">
    <property type="entry name" value="BETA-LACTAMASE-RELATED"/>
    <property type="match status" value="1"/>
</dbReference>
<evidence type="ECO:0000313" key="4">
    <source>
        <dbReference type="Proteomes" id="UP000823934"/>
    </source>
</evidence>
<dbReference type="Gene3D" id="3.40.710.10">
    <property type="entry name" value="DD-peptidase/beta-lactamase superfamily"/>
    <property type="match status" value="1"/>
</dbReference>
<evidence type="ECO:0000256" key="1">
    <source>
        <dbReference type="ARBA" id="ARBA00022801"/>
    </source>
</evidence>
<protein>
    <submittedName>
        <fullName evidence="3">Serine hydrolase</fullName>
    </submittedName>
</protein>
<accession>A0A9D1Q8S0</accession>
<feature type="domain" description="Beta-lactamase-related" evidence="2">
    <location>
        <begin position="11"/>
        <end position="371"/>
    </location>
</feature>
<dbReference type="InterPro" id="IPR001466">
    <property type="entry name" value="Beta-lactam-related"/>
</dbReference>
<name>A0A9D1Q8S0_9GAMM</name>
<reference evidence="3" key="1">
    <citation type="journal article" date="2021" name="PeerJ">
        <title>Extensive microbial diversity within the chicken gut microbiome revealed by metagenomics and culture.</title>
        <authorList>
            <person name="Gilroy R."/>
            <person name="Ravi A."/>
            <person name="Getino M."/>
            <person name="Pursley I."/>
            <person name="Horton D.L."/>
            <person name="Alikhan N.F."/>
            <person name="Baker D."/>
            <person name="Gharbi K."/>
            <person name="Hall N."/>
            <person name="Watson M."/>
            <person name="Adriaenssens E.M."/>
            <person name="Foster-Nyarko E."/>
            <person name="Jarju S."/>
            <person name="Secka A."/>
            <person name="Antonio M."/>
            <person name="Oren A."/>
            <person name="Chaudhuri R.R."/>
            <person name="La Ragione R."/>
            <person name="Hildebrand F."/>
            <person name="Pallen M.J."/>
        </authorList>
    </citation>
    <scope>NUCLEOTIDE SEQUENCE</scope>
    <source>
        <strain evidence="3">CHK160-9182</strain>
    </source>
</reference>
<dbReference type="EMBL" id="DXHP01000215">
    <property type="protein sequence ID" value="HIW07650.1"/>
    <property type="molecule type" value="Genomic_DNA"/>
</dbReference>
<evidence type="ECO:0000313" key="3">
    <source>
        <dbReference type="EMBL" id="HIW07650.1"/>
    </source>
</evidence>
<comment type="caution">
    <text evidence="3">The sequence shown here is derived from an EMBL/GenBank/DDBJ whole genome shotgun (WGS) entry which is preliminary data.</text>
</comment>